<dbReference type="GO" id="GO:0007229">
    <property type="term" value="P:integrin-mediated signaling pathway"/>
    <property type="evidence" value="ECO:0007669"/>
    <property type="project" value="UniProtKB-KW"/>
</dbReference>
<proteinExistence type="predicted"/>
<feature type="non-terminal residue" evidence="2">
    <location>
        <position position="1"/>
    </location>
</feature>
<dbReference type="EMBL" id="QDEB01098010">
    <property type="protein sequence ID" value="RZC32335.1"/>
    <property type="molecule type" value="Genomic_DNA"/>
</dbReference>
<sequence>NIVLGDIDNDGMIEMILGLTDRVVRSYRWFNETNKTSNITEENLPQDSDSVHYFGKLVALNKWECANQIGSITLHHSADGKPSLLIAQPGGTFMRIKCQSEDISQSQDNAESSETSSIPSDSIPGSAIDYQFLGISRMRNQNISTEILGDFKTGNLENSNESDKSSQKSGESSQAVKRCPYAVATLDGTIMLVQDEVILWAIAVDHQIFALSKLDVTGNGVDDIVVCSWDGQTYILDQEKNSVRFHLDEPVQAFHSGYYNLAVNEQPVTCLVYITFKNTVILYYDIPLKELKCKKYEPDLDTLCEMYVKTGKTREEAMDFVKNLDRKTKNHLIQYLLYNVKKS</sequence>
<dbReference type="Pfam" id="PF15907">
    <property type="entry name" value="Itfg2"/>
    <property type="match status" value="1"/>
</dbReference>
<feature type="region of interest" description="Disordered" evidence="1">
    <location>
        <begin position="154"/>
        <end position="173"/>
    </location>
</feature>
<accession>A0A482VHS2</accession>
<feature type="compositionally biased region" description="Polar residues" evidence="1">
    <location>
        <begin position="101"/>
        <end position="110"/>
    </location>
</feature>
<evidence type="ECO:0000313" key="3">
    <source>
        <dbReference type="Proteomes" id="UP000292052"/>
    </source>
</evidence>
<dbReference type="STRING" id="1661398.A0A482VHS2"/>
<dbReference type="GO" id="GO:0032006">
    <property type="term" value="P:regulation of TOR signaling"/>
    <property type="evidence" value="ECO:0007669"/>
    <property type="project" value="TreeGrafter"/>
</dbReference>
<reference evidence="2 3" key="1">
    <citation type="submission" date="2017-03" db="EMBL/GenBank/DDBJ databases">
        <title>Genome of the blue death feigning beetle - Asbolus verrucosus.</title>
        <authorList>
            <person name="Rider S.D."/>
        </authorList>
    </citation>
    <scope>NUCLEOTIDE SEQUENCE [LARGE SCALE GENOMIC DNA]</scope>
    <source>
        <strain evidence="2">Butters</strain>
        <tissue evidence="2">Head and leg muscle</tissue>
    </source>
</reference>
<dbReference type="InterPro" id="IPR031793">
    <property type="entry name" value="KICSTOR_ITFG2"/>
</dbReference>
<keyword evidence="2" id="KW-0401">Integrin</keyword>
<dbReference type="Proteomes" id="UP000292052">
    <property type="component" value="Unassembled WGS sequence"/>
</dbReference>
<keyword evidence="3" id="KW-1185">Reference proteome</keyword>
<comment type="caution">
    <text evidence="2">The sequence shown here is derived from an EMBL/GenBank/DDBJ whole genome shotgun (WGS) entry which is preliminary data.</text>
</comment>
<dbReference type="OrthoDB" id="9996127at2759"/>
<dbReference type="PANTHER" id="PTHR16317">
    <property type="entry name" value="INTEGRIN ALPHA REPEAT DOMAIN-CONTAINING"/>
    <property type="match status" value="1"/>
</dbReference>
<feature type="compositionally biased region" description="Low complexity" evidence="1">
    <location>
        <begin position="112"/>
        <end position="123"/>
    </location>
</feature>
<evidence type="ECO:0000313" key="2">
    <source>
        <dbReference type="EMBL" id="RZC32335.1"/>
    </source>
</evidence>
<dbReference type="AlphaFoldDB" id="A0A482VHS2"/>
<protein>
    <submittedName>
        <fullName evidence="2">Integrin-alpha FG-GAP repeat-containing protein 2-like</fullName>
    </submittedName>
</protein>
<evidence type="ECO:0000256" key="1">
    <source>
        <dbReference type="SAM" id="MobiDB-lite"/>
    </source>
</evidence>
<dbReference type="PANTHER" id="PTHR16317:SF1">
    <property type="entry name" value="KICSTOR COMPLEX PROTEIN ITFG2"/>
    <property type="match status" value="1"/>
</dbReference>
<organism evidence="2 3">
    <name type="scientific">Asbolus verrucosus</name>
    <name type="common">Desert ironclad beetle</name>
    <dbReference type="NCBI Taxonomy" id="1661398"/>
    <lineage>
        <taxon>Eukaryota</taxon>
        <taxon>Metazoa</taxon>
        <taxon>Ecdysozoa</taxon>
        <taxon>Arthropoda</taxon>
        <taxon>Hexapoda</taxon>
        <taxon>Insecta</taxon>
        <taxon>Pterygota</taxon>
        <taxon>Neoptera</taxon>
        <taxon>Endopterygota</taxon>
        <taxon>Coleoptera</taxon>
        <taxon>Polyphaga</taxon>
        <taxon>Cucujiformia</taxon>
        <taxon>Tenebrionidae</taxon>
        <taxon>Pimeliinae</taxon>
        <taxon>Asbolus</taxon>
    </lineage>
</organism>
<feature type="region of interest" description="Disordered" evidence="1">
    <location>
        <begin position="101"/>
        <end position="123"/>
    </location>
</feature>
<name>A0A482VHS2_ASBVE</name>
<gene>
    <name evidence="2" type="ORF">BDFB_008594</name>
</gene>